<evidence type="ECO:0000313" key="3">
    <source>
        <dbReference type="EMBL" id="KAF5816144.1"/>
    </source>
</evidence>
<dbReference type="EMBL" id="MNCJ02000318">
    <property type="protein sequence ID" value="KAF5816144.1"/>
    <property type="molecule type" value="Genomic_DNA"/>
</dbReference>
<organism evidence="3 4">
    <name type="scientific">Helianthus annuus</name>
    <name type="common">Common sunflower</name>
    <dbReference type="NCBI Taxonomy" id="4232"/>
    <lineage>
        <taxon>Eukaryota</taxon>
        <taxon>Viridiplantae</taxon>
        <taxon>Streptophyta</taxon>
        <taxon>Embryophyta</taxon>
        <taxon>Tracheophyta</taxon>
        <taxon>Spermatophyta</taxon>
        <taxon>Magnoliopsida</taxon>
        <taxon>eudicotyledons</taxon>
        <taxon>Gunneridae</taxon>
        <taxon>Pentapetalae</taxon>
        <taxon>asterids</taxon>
        <taxon>campanulids</taxon>
        <taxon>Asterales</taxon>
        <taxon>Asteraceae</taxon>
        <taxon>Asteroideae</taxon>
        <taxon>Heliantheae alliance</taxon>
        <taxon>Heliantheae</taxon>
        <taxon>Helianthus</taxon>
    </lineage>
</organism>
<protein>
    <submittedName>
        <fullName evidence="3">HAD superfamily protein</fullName>
    </submittedName>
</protein>
<gene>
    <name evidence="3" type="ORF">HanXRQr2_Chr03g0131071</name>
</gene>
<evidence type="ECO:0000256" key="1">
    <source>
        <dbReference type="ARBA" id="ARBA00022723"/>
    </source>
</evidence>
<proteinExistence type="predicted"/>
<dbReference type="GO" id="GO:0046872">
    <property type="term" value="F:metal ion binding"/>
    <property type="evidence" value="ECO:0007669"/>
    <property type="project" value="UniProtKB-KW"/>
</dbReference>
<evidence type="ECO:0000313" key="4">
    <source>
        <dbReference type="Proteomes" id="UP000215914"/>
    </source>
</evidence>
<dbReference type="PANTHER" id="PTHR46193">
    <property type="entry name" value="6-PHOSPHOGLUCONATE PHOSPHATASE"/>
    <property type="match status" value="1"/>
</dbReference>
<dbReference type="InterPro" id="IPR036412">
    <property type="entry name" value="HAD-like_sf"/>
</dbReference>
<reference evidence="3" key="1">
    <citation type="journal article" date="2017" name="Nature">
        <title>The sunflower genome provides insights into oil metabolism, flowering and Asterid evolution.</title>
        <authorList>
            <person name="Badouin H."/>
            <person name="Gouzy J."/>
            <person name="Grassa C.J."/>
            <person name="Murat F."/>
            <person name="Staton S.E."/>
            <person name="Cottret L."/>
            <person name="Lelandais-Briere C."/>
            <person name="Owens G.L."/>
            <person name="Carrere S."/>
            <person name="Mayjonade B."/>
            <person name="Legrand L."/>
            <person name="Gill N."/>
            <person name="Kane N.C."/>
            <person name="Bowers J.E."/>
            <person name="Hubner S."/>
            <person name="Bellec A."/>
            <person name="Berard A."/>
            <person name="Berges H."/>
            <person name="Blanchet N."/>
            <person name="Boniface M.C."/>
            <person name="Brunel D."/>
            <person name="Catrice O."/>
            <person name="Chaidir N."/>
            <person name="Claudel C."/>
            <person name="Donnadieu C."/>
            <person name="Faraut T."/>
            <person name="Fievet G."/>
            <person name="Helmstetter N."/>
            <person name="King M."/>
            <person name="Knapp S.J."/>
            <person name="Lai Z."/>
            <person name="Le Paslier M.C."/>
            <person name="Lippi Y."/>
            <person name="Lorenzon L."/>
            <person name="Mandel J.R."/>
            <person name="Marage G."/>
            <person name="Marchand G."/>
            <person name="Marquand E."/>
            <person name="Bret-Mestries E."/>
            <person name="Morien E."/>
            <person name="Nambeesan S."/>
            <person name="Nguyen T."/>
            <person name="Pegot-Espagnet P."/>
            <person name="Pouilly N."/>
            <person name="Raftis F."/>
            <person name="Sallet E."/>
            <person name="Schiex T."/>
            <person name="Thomas J."/>
            <person name="Vandecasteele C."/>
            <person name="Vares D."/>
            <person name="Vear F."/>
            <person name="Vautrin S."/>
            <person name="Crespi M."/>
            <person name="Mangin B."/>
            <person name="Burke J.M."/>
            <person name="Salse J."/>
            <person name="Munos S."/>
            <person name="Vincourt P."/>
            <person name="Rieseberg L.H."/>
            <person name="Langlade N.B."/>
        </authorList>
    </citation>
    <scope>NUCLEOTIDE SEQUENCE</scope>
    <source>
        <tissue evidence="3">Leaves</tissue>
    </source>
</reference>
<accession>A0A9K3JJF2</accession>
<keyword evidence="1" id="KW-0479">Metal-binding</keyword>
<reference evidence="3" key="2">
    <citation type="submission" date="2020-06" db="EMBL/GenBank/DDBJ databases">
        <title>Helianthus annuus Genome sequencing and assembly Release 2.</title>
        <authorList>
            <person name="Gouzy J."/>
            <person name="Langlade N."/>
            <person name="Munos S."/>
        </authorList>
    </citation>
    <scope>NUCLEOTIDE SEQUENCE</scope>
    <source>
        <tissue evidence="3">Leaves</tissue>
    </source>
</reference>
<comment type="caution">
    <text evidence="3">The sequence shown here is derived from an EMBL/GenBank/DDBJ whole genome shotgun (WGS) entry which is preliminary data.</text>
</comment>
<dbReference type="InterPro" id="IPR051600">
    <property type="entry name" value="Beta-PGM-like"/>
</dbReference>
<dbReference type="GO" id="GO:0003824">
    <property type="term" value="F:catalytic activity"/>
    <property type="evidence" value="ECO:0007669"/>
    <property type="project" value="UniProtKB-ARBA"/>
</dbReference>
<sequence length="119" mass="13395">MAHNFREKTGFNGGIPIDEDFFAQNISGMLDDDIAAVLFPNDIERGLKLCEEKKERFRKYDSVSGIKAGVAAGMPVIGLTTRNPKHMLMKANPTLLIENYEDPKLWEVLGELNKRENEA</sequence>
<dbReference type="Gene3D" id="3.40.50.1000">
    <property type="entry name" value="HAD superfamily/HAD-like"/>
    <property type="match status" value="1"/>
</dbReference>
<dbReference type="InterPro" id="IPR023214">
    <property type="entry name" value="HAD_sf"/>
</dbReference>
<keyword evidence="2" id="KW-0460">Magnesium</keyword>
<dbReference type="Proteomes" id="UP000215914">
    <property type="component" value="Unassembled WGS sequence"/>
</dbReference>
<dbReference type="SUPFAM" id="SSF56784">
    <property type="entry name" value="HAD-like"/>
    <property type="match status" value="1"/>
</dbReference>
<name>A0A9K3JJF2_HELAN</name>
<evidence type="ECO:0000256" key="2">
    <source>
        <dbReference type="ARBA" id="ARBA00022842"/>
    </source>
</evidence>
<keyword evidence="4" id="KW-1185">Reference proteome</keyword>
<dbReference type="AlphaFoldDB" id="A0A9K3JJF2"/>
<dbReference type="Gramene" id="mRNA:HanXRQr2_Chr03g0131071">
    <property type="protein sequence ID" value="mRNA:HanXRQr2_Chr03g0131071"/>
    <property type="gene ID" value="HanXRQr2_Chr03g0131071"/>
</dbReference>
<dbReference type="PANTHER" id="PTHR46193:SF9">
    <property type="entry name" value="HALOACID DEHALOGENASE-LIKE HYDROLASE DOMAIN-CONTAINING PROTEIN SGPP"/>
    <property type="match status" value="1"/>
</dbReference>